<dbReference type="AlphaFoldDB" id="A0A1X2HH02"/>
<evidence type="ECO:0000313" key="1">
    <source>
        <dbReference type="EMBL" id="ORY98224.1"/>
    </source>
</evidence>
<comment type="caution">
    <text evidence="1">The sequence shown here is derived from an EMBL/GenBank/DDBJ whole genome shotgun (WGS) entry which is preliminary data.</text>
</comment>
<gene>
    <name evidence="1" type="ORF">BCR43DRAFT_491059</name>
    <name evidence="2" type="ORF">BCR43DRAFT_491062</name>
</gene>
<dbReference type="InParanoid" id="A0A1X2HH02"/>
<organism evidence="1 3">
    <name type="scientific">Syncephalastrum racemosum</name>
    <name type="common">Filamentous fungus</name>
    <dbReference type="NCBI Taxonomy" id="13706"/>
    <lineage>
        <taxon>Eukaryota</taxon>
        <taxon>Fungi</taxon>
        <taxon>Fungi incertae sedis</taxon>
        <taxon>Mucoromycota</taxon>
        <taxon>Mucoromycotina</taxon>
        <taxon>Mucoromycetes</taxon>
        <taxon>Mucorales</taxon>
        <taxon>Syncephalastraceae</taxon>
        <taxon>Syncephalastrum</taxon>
    </lineage>
</organism>
<protein>
    <submittedName>
        <fullName evidence="1">Uncharacterized protein</fullName>
    </submittedName>
</protein>
<keyword evidence="3" id="KW-1185">Reference proteome</keyword>
<dbReference type="EMBL" id="MCGN01000004">
    <property type="protein sequence ID" value="ORY98226.1"/>
    <property type="molecule type" value="Genomic_DNA"/>
</dbReference>
<sequence>MKSLMNEHEGKDKSASLSLRASVLREHKTDVERDKTRPDASLARNLAIRSLSQMIAYKTRCCHKRKAFLDL</sequence>
<proteinExistence type="predicted"/>
<feature type="non-terminal residue" evidence="1">
    <location>
        <position position="71"/>
    </location>
</feature>
<evidence type="ECO:0000313" key="2">
    <source>
        <dbReference type="EMBL" id="ORY98226.1"/>
    </source>
</evidence>
<dbReference type="Proteomes" id="UP000242180">
    <property type="component" value="Unassembled WGS sequence"/>
</dbReference>
<dbReference type="EMBL" id="MCGN01000004">
    <property type="protein sequence ID" value="ORY98224.1"/>
    <property type="molecule type" value="Genomic_DNA"/>
</dbReference>
<accession>A0A1X2HH02</accession>
<reference evidence="1 3" key="1">
    <citation type="submission" date="2016-07" db="EMBL/GenBank/DDBJ databases">
        <title>Pervasive Adenine N6-methylation of Active Genes in Fungi.</title>
        <authorList>
            <consortium name="DOE Joint Genome Institute"/>
            <person name="Mondo S.J."/>
            <person name="Dannebaum R.O."/>
            <person name="Kuo R.C."/>
            <person name="Labutti K."/>
            <person name="Haridas S."/>
            <person name="Kuo A."/>
            <person name="Salamov A."/>
            <person name="Ahrendt S.R."/>
            <person name="Lipzen A."/>
            <person name="Sullivan W."/>
            <person name="Andreopoulos W.B."/>
            <person name="Clum A."/>
            <person name="Lindquist E."/>
            <person name="Daum C."/>
            <person name="Ramamoorthy G.K."/>
            <person name="Gryganskyi A."/>
            <person name="Culley D."/>
            <person name="Magnuson J.K."/>
            <person name="James T.Y."/>
            <person name="O'Malley M.A."/>
            <person name="Stajich J.E."/>
            <person name="Spatafora J.W."/>
            <person name="Visel A."/>
            <person name="Grigoriev I.V."/>
        </authorList>
    </citation>
    <scope>NUCLEOTIDE SEQUENCE [LARGE SCALE GENOMIC DNA]</scope>
    <source>
        <strain evidence="1 3">NRRL 2496</strain>
    </source>
</reference>
<evidence type="ECO:0000313" key="3">
    <source>
        <dbReference type="Proteomes" id="UP000242180"/>
    </source>
</evidence>
<name>A0A1X2HH02_SYNRA</name>